<dbReference type="EMBL" id="JAQJAE010000004">
    <property type="protein sequence ID" value="KAJ5597971.1"/>
    <property type="molecule type" value="Genomic_DNA"/>
</dbReference>
<name>A0AAD6DZT2_9EURO</name>
<comment type="caution">
    <text evidence="2">The sequence shown here is derived from an EMBL/GenBank/DDBJ whole genome shotgun (WGS) entry which is preliminary data.</text>
</comment>
<reference evidence="2" key="1">
    <citation type="journal article" date="2023" name="IMA Fungus">
        <title>Comparative genomic study of the Penicillium genus elucidates a diverse pangenome and 15 lateral gene transfer events.</title>
        <authorList>
            <person name="Petersen C."/>
            <person name="Sorensen T."/>
            <person name="Nielsen M.R."/>
            <person name="Sondergaard T.E."/>
            <person name="Sorensen J.L."/>
            <person name="Fitzpatrick D.A."/>
            <person name="Frisvad J.C."/>
            <person name="Nielsen K.L."/>
        </authorList>
    </citation>
    <scope>NUCLEOTIDE SEQUENCE</scope>
    <source>
        <strain evidence="2">IBT 12815</strain>
    </source>
</reference>
<evidence type="ECO:0000256" key="1">
    <source>
        <dbReference type="SAM" id="MobiDB-lite"/>
    </source>
</evidence>
<gene>
    <name evidence="2" type="ORF">N7537_008055</name>
</gene>
<accession>A0AAD6DZT2</accession>
<protein>
    <submittedName>
        <fullName evidence="2">Uncharacterized protein</fullName>
    </submittedName>
</protein>
<dbReference type="GeneID" id="81589352"/>
<evidence type="ECO:0000313" key="3">
    <source>
        <dbReference type="Proteomes" id="UP001213799"/>
    </source>
</evidence>
<organism evidence="2 3">
    <name type="scientific">Penicillium hordei</name>
    <dbReference type="NCBI Taxonomy" id="40994"/>
    <lineage>
        <taxon>Eukaryota</taxon>
        <taxon>Fungi</taxon>
        <taxon>Dikarya</taxon>
        <taxon>Ascomycota</taxon>
        <taxon>Pezizomycotina</taxon>
        <taxon>Eurotiomycetes</taxon>
        <taxon>Eurotiomycetidae</taxon>
        <taxon>Eurotiales</taxon>
        <taxon>Aspergillaceae</taxon>
        <taxon>Penicillium</taxon>
    </lineage>
</organism>
<sequence length="70" mass="8016">MFKPHDPEEDMQGEWTHSSRLALEPKDFSDQADSIWRKGETQDRMALVTWLKNAQKGRGEGNEELVNGSV</sequence>
<keyword evidence="3" id="KW-1185">Reference proteome</keyword>
<reference evidence="2" key="2">
    <citation type="submission" date="2023-01" db="EMBL/GenBank/DDBJ databases">
        <authorList>
            <person name="Petersen C."/>
        </authorList>
    </citation>
    <scope>NUCLEOTIDE SEQUENCE</scope>
    <source>
        <strain evidence="2">IBT 12815</strain>
    </source>
</reference>
<proteinExistence type="predicted"/>
<dbReference type="RefSeq" id="XP_056751186.1">
    <property type="nucleotide sequence ID" value="XM_056899110.1"/>
</dbReference>
<dbReference type="AlphaFoldDB" id="A0AAD6DZT2"/>
<feature type="region of interest" description="Disordered" evidence="1">
    <location>
        <begin position="1"/>
        <end position="26"/>
    </location>
</feature>
<evidence type="ECO:0000313" key="2">
    <source>
        <dbReference type="EMBL" id="KAJ5597971.1"/>
    </source>
</evidence>
<dbReference type="Proteomes" id="UP001213799">
    <property type="component" value="Unassembled WGS sequence"/>
</dbReference>